<feature type="compositionally biased region" description="Basic residues" evidence="2">
    <location>
        <begin position="21"/>
        <end position="32"/>
    </location>
</feature>
<evidence type="ECO:0000313" key="4">
    <source>
        <dbReference type="Proteomes" id="UP001437256"/>
    </source>
</evidence>
<protein>
    <submittedName>
        <fullName evidence="3">Uncharacterized protein</fullName>
    </submittedName>
</protein>
<evidence type="ECO:0000256" key="2">
    <source>
        <dbReference type="SAM" id="MobiDB-lite"/>
    </source>
</evidence>
<dbReference type="Gene3D" id="3.60.130.30">
    <property type="match status" value="1"/>
</dbReference>
<feature type="region of interest" description="Disordered" evidence="2">
    <location>
        <begin position="1"/>
        <end position="63"/>
    </location>
</feature>
<organism evidence="3 4">
    <name type="scientific">Marasmius tenuissimus</name>
    <dbReference type="NCBI Taxonomy" id="585030"/>
    <lineage>
        <taxon>Eukaryota</taxon>
        <taxon>Fungi</taxon>
        <taxon>Dikarya</taxon>
        <taxon>Basidiomycota</taxon>
        <taxon>Agaricomycotina</taxon>
        <taxon>Agaricomycetes</taxon>
        <taxon>Agaricomycetidae</taxon>
        <taxon>Agaricales</taxon>
        <taxon>Marasmiineae</taxon>
        <taxon>Marasmiaceae</taxon>
        <taxon>Marasmius</taxon>
    </lineage>
</organism>
<proteinExistence type="predicted"/>
<feature type="compositionally biased region" description="Basic and acidic residues" evidence="2">
    <location>
        <begin position="1"/>
        <end position="13"/>
    </location>
</feature>
<reference evidence="3 4" key="1">
    <citation type="submission" date="2024-05" db="EMBL/GenBank/DDBJ databases">
        <title>A draft genome resource for the thread blight pathogen Marasmius tenuissimus strain MS-2.</title>
        <authorList>
            <person name="Yulfo-Soto G.E."/>
            <person name="Baruah I.K."/>
            <person name="Amoako-Attah I."/>
            <person name="Bukari Y."/>
            <person name="Meinhardt L.W."/>
            <person name="Bailey B.A."/>
            <person name="Cohen S.P."/>
        </authorList>
    </citation>
    <scope>NUCLEOTIDE SEQUENCE [LARGE SCALE GENOMIC DNA]</scope>
    <source>
        <strain evidence="3 4">MS-2</strain>
    </source>
</reference>
<keyword evidence="1" id="KW-0175">Coiled coil</keyword>
<feature type="coiled-coil region" evidence="1">
    <location>
        <begin position="153"/>
        <end position="187"/>
    </location>
</feature>
<feature type="compositionally biased region" description="Basic and acidic residues" evidence="2">
    <location>
        <begin position="514"/>
        <end position="526"/>
    </location>
</feature>
<feature type="region of interest" description="Disordered" evidence="2">
    <location>
        <begin position="78"/>
        <end position="134"/>
    </location>
</feature>
<dbReference type="EMBL" id="JBBXMP010000594">
    <property type="protein sequence ID" value="KAL0057307.1"/>
    <property type="molecule type" value="Genomic_DNA"/>
</dbReference>
<keyword evidence="4" id="KW-1185">Reference proteome</keyword>
<accession>A0ABR2Z7T6</accession>
<sequence>MPRPGETRGEYRARKATAPARQHRAPRTRAARRATVESEDEPEDEPEQEPEEPQVPQDYGAEIDALFRELVAEIESMNFEEPEEGSSQGRTRRPNIMLPKVITLPPVHNVPDIRSSSERRNPRRQSEQKPSEYQHHLKNGLRFIQKFTLPFTFDELVAKSKNKKATLDELEQEVKEMEKESYAIQAGSALFYTKDKVLVFVYLGCRTSDMITTIGDDNFLELSQCSMEEWLQSTLEHKERPPKTPSSSTVPKFFADGFTKNMMERLYITSHFMAAYNIPKGDTSRKRHGIDHDGHTYHYFDIEEGIEFTEDENQSRNMVFSEDGGKTALNSAGVFHMAEAWPQAKHKKNELYMGSALSGSGQSMLGTRYFYQANEVLEKCVAIAVKAFFPEIHEIGAKVREAGRTVPTSDGKPCGMYLARAIIFKLQVLLHKDDNDFGVSTSFPCGFFEDGYLIVPQLKSKFRYAPGDLAIFYASLLFHKVMKWKTPKMKKDDVVAPGRVGVVMFNPSASVEELKDKEAKHSERTMFGRLPNIAPTRKETGSPPAKRQRT</sequence>
<feature type="compositionally biased region" description="Acidic residues" evidence="2">
    <location>
        <begin position="37"/>
        <end position="52"/>
    </location>
</feature>
<name>A0ABR2Z7T6_9AGAR</name>
<comment type="caution">
    <text evidence="3">The sequence shown here is derived from an EMBL/GenBank/DDBJ whole genome shotgun (WGS) entry which is preliminary data.</text>
</comment>
<evidence type="ECO:0000313" key="3">
    <source>
        <dbReference type="EMBL" id="KAL0057307.1"/>
    </source>
</evidence>
<feature type="non-terminal residue" evidence="3">
    <location>
        <position position="550"/>
    </location>
</feature>
<gene>
    <name evidence="3" type="ORF">AAF712_016061</name>
</gene>
<feature type="region of interest" description="Disordered" evidence="2">
    <location>
        <begin position="514"/>
        <end position="550"/>
    </location>
</feature>
<feature type="compositionally biased region" description="Basic and acidic residues" evidence="2">
    <location>
        <begin position="115"/>
        <end position="134"/>
    </location>
</feature>
<dbReference type="Proteomes" id="UP001437256">
    <property type="component" value="Unassembled WGS sequence"/>
</dbReference>
<evidence type="ECO:0000256" key="1">
    <source>
        <dbReference type="SAM" id="Coils"/>
    </source>
</evidence>